<dbReference type="Proteomes" id="UP001056012">
    <property type="component" value="Chromosome 5"/>
</dbReference>
<evidence type="ECO:0000256" key="1">
    <source>
        <dbReference type="SAM" id="MobiDB-lite"/>
    </source>
</evidence>
<dbReference type="VEuPathDB" id="FungiDB:yc1106_07431"/>
<organism evidence="2 3">
    <name type="scientific">Curvularia clavata</name>
    <dbReference type="NCBI Taxonomy" id="95742"/>
    <lineage>
        <taxon>Eukaryota</taxon>
        <taxon>Fungi</taxon>
        <taxon>Dikarya</taxon>
        <taxon>Ascomycota</taxon>
        <taxon>Pezizomycotina</taxon>
        <taxon>Dothideomycetes</taxon>
        <taxon>Pleosporomycetidae</taxon>
        <taxon>Pleosporales</taxon>
        <taxon>Pleosporineae</taxon>
        <taxon>Pleosporaceae</taxon>
        <taxon>Curvularia</taxon>
    </lineage>
</organism>
<keyword evidence="3" id="KW-1185">Reference proteome</keyword>
<gene>
    <name evidence="2" type="ORF">yc1106_07431</name>
</gene>
<evidence type="ECO:0000313" key="2">
    <source>
        <dbReference type="EMBL" id="USP80157.1"/>
    </source>
</evidence>
<dbReference type="EMBL" id="CP089278">
    <property type="protein sequence ID" value="USP80157.1"/>
    <property type="molecule type" value="Genomic_DNA"/>
</dbReference>
<evidence type="ECO:0000313" key="3">
    <source>
        <dbReference type="Proteomes" id="UP001056012"/>
    </source>
</evidence>
<protein>
    <submittedName>
        <fullName evidence="2">Uncharacterized protein</fullName>
    </submittedName>
</protein>
<reference evidence="2" key="1">
    <citation type="submission" date="2021-12" db="EMBL/GenBank/DDBJ databases">
        <title>Curvularia clavata genome.</title>
        <authorList>
            <person name="Cao Y."/>
        </authorList>
    </citation>
    <scope>NUCLEOTIDE SEQUENCE</scope>
    <source>
        <strain evidence="2">Yc1106</strain>
    </source>
</reference>
<name>A0A9Q8ZBL2_CURCL</name>
<feature type="region of interest" description="Disordered" evidence="1">
    <location>
        <begin position="136"/>
        <end position="155"/>
    </location>
</feature>
<dbReference type="OrthoDB" id="10018191at2759"/>
<dbReference type="AlphaFoldDB" id="A0A9Q8ZBL2"/>
<feature type="compositionally biased region" description="Polar residues" evidence="1">
    <location>
        <begin position="165"/>
        <end position="177"/>
    </location>
</feature>
<proteinExistence type="predicted"/>
<accession>A0A9Q8ZBL2</accession>
<feature type="region of interest" description="Disordered" evidence="1">
    <location>
        <begin position="163"/>
        <end position="212"/>
    </location>
</feature>
<feature type="compositionally biased region" description="Acidic residues" evidence="1">
    <location>
        <begin position="185"/>
        <end position="198"/>
    </location>
</feature>
<feature type="region of interest" description="Disordered" evidence="1">
    <location>
        <begin position="1"/>
        <end position="30"/>
    </location>
</feature>
<sequence>MDFQSGSGSFNERVPFQSFGRDPSVHQAQGDPMDLADLWSIEAPACGSPLSTSSSISHAESMHSPPYTGLPVYDTLEPAFPNTQASLENNGTCTSGSEALWACNYSEAAPWDSQPFVMPFQNVPSYEQPPLELTQGFQSQPQGVAPAPYLPYTESLPYPMEQDVESPTVNAEASGSNEHGRNDLSDSDSDDSWCDDSDSSPPSSRAFSRRPQGRANVFRVEGWSTNMCPFNATPDRKNLGPTETYPAQSGFNDQSTCVVISELSTA</sequence>
<feature type="compositionally biased region" description="Polar residues" evidence="1">
    <location>
        <begin position="1"/>
        <end position="10"/>
    </location>
</feature>